<organism evidence="1 2">
    <name type="scientific">Sphingobium phenoxybenzoativorans</name>
    <dbReference type="NCBI Taxonomy" id="1592790"/>
    <lineage>
        <taxon>Bacteria</taxon>
        <taxon>Pseudomonadati</taxon>
        <taxon>Pseudomonadota</taxon>
        <taxon>Alphaproteobacteria</taxon>
        <taxon>Sphingomonadales</taxon>
        <taxon>Sphingomonadaceae</taxon>
        <taxon>Sphingobium</taxon>
    </lineage>
</organism>
<dbReference type="EMBL" id="CP073910">
    <property type="protein sequence ID" value="QUT05701.1"/>
    <property type="molecule type" value="Genomic_DNA"/>
</dbReference>
<proteinExistence type="predicted"/>
<dbReference type="AlphaFoldDB" id="A0A975K6H8"/>
<keyword evidence="2" id="KW-1185">Reference proteome</keyword>
<dbReference type="Proteomes" id="UP000681425">
    <property type="component" value="Chromosome"/>
</dbReference>
<protein>
    <submittedName>
        <fullName evidence="1">Uncharacterized protein</fullName>
    </submittedName>
</protein>
<evidence type="ECO:0000313" key="1">
    <source>
        <dbReference type="EMBL" id="QUT05701.1"/>
    </source>
</evidence>
<evidence type="ECO:0000313" key="2">
    <source>
        <dbReference type="Proteomes" id="UP000681425"/>
    </source>
</evidence>
<dbReference type="KEGG" id="spph:KFK14_22595"/>
<name>A0A975K6H8_9SPHN</name>
<reference evidence="1" key="1">
    <citation type="submission" date="2021-04" db="EMBL/GenBank/DDBJ databases">
        <title>Isolation of p-tert-butylphenol degrading bacteria Sphingobium phenoxybenzoativorans Tas13 from active sludge.</title>
        <authorList>
            <person name="Li Y."/>
        </authorList>
    </citation>
    <scope>NUCLEOTIDE SEQUENCE</scope>
    <source>
        <strain evidence="1">Tas13</strain>
    </source>
</reference>
<gene>
    <name evidence="1" type="ORF">KFK14_22595</name>
</gene>
<dbReference type="RefSeq" id="WP_212609222.1">
    <property type="nucleotide sequence ID" value="NZ_CP073910.1"/>
</dbReference>
<accession>A0A975K6H8</accession>
<sequence>MANGFINPITSIFEGSSGPDLCLDFNIPDFGDDRVIASPRLLDAINQFYMDDFTGINSEQAHAMMCAWDYAILASNHFNRARNSYSRIFYARLIALFILVNNRVMLNVIQWAGAEKDDRHPIENLEHWKEIESFYSTTKSQLLAAGMTSGIA</sequence>